<sequence length="101" mass="11582">MMDYRNAQYLNDGGIDCEINHPELGWIPTTLREDDPDTAELYAIAKAQAAPPQPEPLENVARDRRRTIDTERDRAIQAGMPYTFRMAERMWCRCAIGIDPT</sequence>
<proteinExistence type="predicted"/>
<organism evidence="1 2">
    <name type="scientific">Halolamina pelagica</name>
    <dbReference type="NCBI Taxonomy" id="699431"/>
    <lineage>
        <taxon>Archaea</taxon>
        <taxon>Methanobacteriati</taxon>
        <taxon>Methanobacteriota</taxon>
        <taxon>Stenosarchaea group</taxon>
        <taxon>Halobacteria</taxon>
        <taxon>Halobacteriales</taxon>
        <taxon>Haloferacaceae</taxon>
    </lineage>
</organism>
<dbReference type="Proteomes" id="UP000050535">
    <property type="component" value="Unassembled WGS sequence"/>
</dbReference>
<dbReference type="STRING" id="699431.SY89_03535"/>
<evidence type="ECO:0000313" key="1">
    <source>
        <dbReference type="EMBL" id="KPN28883.1"/>
    </source>
</evidence>
<protein>
    <submittedName>
        <fullName evidence="1">Uncharacterized protein</fullName>
    </submittedName>
</protein>
<comment type="caution">
    <text evidence="1">The sequence shown here is derived from an EMBL/GenBank/DDBJ whole genome shotgun (WGS) entry which is preliminary data.</text>
</comment>
<keyword evidence="2" id="KW-1185">Reference proteome</keyword>
<evidence type="ECO:0000313" key="2">
    <source>
        <dbReference type="Proteomes" id="UP000050535"/>
    </source>
</evidence>
<name>A0A0N8HZ95_9EURY</name>
<reference evidence="2" key="1">
    <citation type="submission" date="2013-11" db="EMBL/GenBank/DDBJ databases">
        <authorList>
            <person name="Hoang H.T."/>
            <person name="Killian M.L."/>
            <person name="Madson D.M."/>
            <person name="Arruda P.H.E."/>
            <person name="Sun D."/>
            <person name="Schwartz K.J."/>
            <person name="Yoon K."/>
        </authorList>
    </citation>
    <scope>NUCLEOTIDE SEQUENCE [LARGE SCALE GENOMIC DNA]</scope>
    <source>
        <strain evidence="2">CDK2</strain>
    </source>
</reference>
<dbReference type="EMBL" id="LGUC01000003">
    <property type="protein sequence ID" value="KPN28883.1"/>
    <property type="molecule type" value="Genomic_DNA"/>
</dbReference>
<dbReference type="AlphaFoldDB" id="A0A0N8HZ95"/>
<gene>
    <name evidence="1" type="ORF">SY89_03535</name>
</gene>
<accession>A0A0N8HZ95</accession>